<evidence type="ECO:0000256" key="5">
    <source>
        <dbReference type="ARBA" id="ARBA00022692"/>
    </source>
</evidence>
<keyword evidence="4" id="KW-1003">Cell membrane</keyword>
<proteinExistence type="inferred from homology"/>
<dbReference type="InterPro" id="IPR004626">
    <property type="entry name" value="RarD"/>
</dbReference>
<keyword evidence="7 8" id="KW-0472">Membrane</keyword>
<feature type="transmembrane region" description="Helical" evidence="8">
    <location>
        <begin position="75"/>
        <end position="92"/>
    </location>
</feature>
<comment type="similarity">
    <text evidence="2">Belongs to the EamA transporter family.</text>
</comment>
<feature type="transmembrane region" description="Helical" evidence="8">
    <location>
        <begin position="203"/>
        <end position="222"/>
    </location>
</feature>
<evidence type="ECO:0000313" key="11">
    <source>
        <dbReference type="Proteomes" id="UP000243217"/>
    </source>
</evidence>
<evidence type="ECO:0000313" key="10">
    <source>
        <dbReference type="EMBL" id="OQS07895.1"/>
    </source>
</evidence>
<feature type="transmembrane region" description="Helical" evidence="8">
    <location>
        <begin position="123"/>
        <end position="142"/>
    </location>
</feature>
<keyword evidence="11" id="KW-1185">Reference proteome</keyword>
<dbReference type="NCBIfam" id="TIGR00688">
    <property type="entry name" value="rarD"/>
    <property type="match status" value="1"/>
</dbReference>
<dbReference type="EMBL" id="JNBS01000042">
    <property type="protein sequence ID" value="OQS07895.1"/>
    <property type="molecule type" value="Genomic_DNA"/>
</dbReference>
<dbReference type="AlphaFoldDB" id="A0A1W0ACB7"/>
<accession>A0A1W0ACB7</accession>
<evidence type="ECO:0000256" key="6">
    <source>
        <dbReference type="ARBA" id="ARBA00022989"/>
    </source>
</evidence>
<dbReference type="InterPro" id="IPR000620">
    <property type="entry name" value="EamA_dom"/>
</dbReference>
<evidence type="ECO:0000256" key="2">
    <source>
        <dbReference type="ARBA" id="ARBA00007362"/>
    </source>
</evidence>
<dbReference type="SUPFAM" id="SSF103481">
    <property type="entry name" value="Multidrug resistance efflux transporter EmrE"/>
    <property type="match status" value="1"/>
</dbReference>
<organism evidence="10 11">
    <name type="scientific">Thraustotheca clavata</name>
    <dbReference type="NCBI Taxonomy" id="74557"/>
    <lineage>
        <taxon>Eukaryota</taxon>
        <taxon>Sar</taxon>
        <taxon>Stramenopiles</taxon>
        <taxon>Oomycota</taxon>
        <taxon>Saprolegniomycetes</taxon>
        <taxon>Saprolegniales</taxon>
        <taxon>Achlyaceae</taxon>
        <taxon>Thraustotheca</taxon>
    </lineage>
</organism>
<protein>
    <submittedName>
        <fullName evidence="10">Membrane protein</fullName>
    </submittedName>
</protein>
<reference evidence="10 11" key="1">
    <citation type="journal article" date="2014" name="Genome Biol. Evol.">
        <title>The secreted proteins of Achlya hypogyna and Thraustotheca clavata identify the ancestral oomycete secretome and reveal gene acquisitions by horizontal gene transfer.</title>
        <authorList>
            <person name="Misner I."/>
            <person name="Blouin N."/>
            <person name="Leonard G."/>
            <person name="Richards T.A."/>
            <person name="Lane C.E."/>
        </authorList>
    </citation>
    <scope>NUCLEOTIDE SEQUENCE [LARGE SCALE GENOMIC DNA]</scope>
    <source>
        <strain evidence="10 11">ATCC 34112</strain>
    </source>
</reference>
<gene>
    <name evidence="10" type="ORF">THRCLA_00116</name>
</gene>
<feature type="transmembrane region" description="Helical" evidence="8">
    <location>
        <begin position="51"/>
        <end position="68"/>
    </location>
</feature>
<keyword evidence="6 8" id="KW-1133">Transmembrane helix</keyword>
<feature type="transmembrane region" description="Helical" evidence="8">
    <location>
        <begin position="20"/>
        <end position="45"/>
    </location>
</feature>
<dbReference type="Proteomes" id="UP000243217">
    <property type="component" value="Unassembled WGS sequence"/>
</dbReference>
<keyword evidence="3" id="KW-0813">Transport</keyword>
<evidence type="ECO:0000256" key="8">
    <source>
        <dbReference type="SAM" id="Phobius"/>
    </source>
</evidence>
<feature type="transmembrane region" description="Helical" evidence="8">
    <location>
        <begin position="98"/>
        <end position="114"/>
    </location>
</feature>
<sequence length="250" mass="27372">MRSFGQRPDFIKAISSWRVVRTYAMSSAFVTGNWMICIWAINAGYIVETSLGSFINPLIYVVFGLWVFKEKLNKWQWVAIALAAIGLVITAIGYGKFPWIALAVAMTFALYGLVKKQAPLSSFYGLTLETTLLTPFALAYLIVVEAYNLNPAFGHVSTTSNLLIVGGGLITIVPLFFFSAGAKEPSILVGVCIYHEPLSEMKLGGFVCVWVGLVVYTVEGFVHEKAEAAEFDEGSIESPEVDSSNSFHKA</sequence>
<dbReference type="InterPro" id="IPR037185">
    <property type="entry name" value="EmrE-like"/>
</dbReference>
<evidence type="ECO:0000256" key="7">
    <source>
        <dbReference type="ARBA" id="ARBA00023136"/>
    </source>
</evidence>
<evidence type="ECO:0000256" key="1">
    <source>
        <dbReference type="ARBA" id="ARBA00004651"/>
    </source>
</evidence>
<keyword evidence="5 8" id="KW-0812">Transmembrane</keyword>
<comment type="subcellular location">
    <subcellularLocation>
        <location evidence="1">Cell membrane</location>
        <topology evidence="1">Multi-pass membrane protein</topology>
    </subcellularLocation>
</comment>
<feature type="transmembrane region" description="Helical" evidence="8">
    <location>
        <begin position="162"/>
        <end position="182"/>
    </location>
</feature>
<evidence type="ECO:0000256" key="3">
    <source>
        <dbReference type="ARBA" id="ARBA00022448"/>
    </source>
</evidence>
<dbReference type="OrthoDB" id="64403at2759"/>
<evidence type="ECO:0000256" key="4">
    <source>
        <dbReference type="ARBA" id="ARBA00022475"/>
    </source>
</evidence>
<name>A0A1W0ACB7_9STRA</name>
<evidence type="ECO:0000259" key="9">
    <source>
        <dbReference type="Pfam" id="PF00892"/>
    </source>
</evidence>
<comment type="caution">
    <text evidence="10">The sequence shown here is derived from an EMBL/GenBank/DDBJ whole genome shotgun (WGS) entry which is preliminary data.</text>
</comment>
<dbReference type="GO" id="GO:0005886">
    <property type="term" value="C:plasma membrane"/>
    <property type="evidence" value="ECO:0007669"/>
    <property type="project" value="UniProtKB-SubCell"/>
</dbReference>
<dbReference type="Pfam" id="PF00892">
    <property type="entry name" value="EamA"/>
    <property type="match status" value="1"/>
</dbReference>
<feature type="domain" description="EamA" evidence="9">
    <location>
        <begin position="21"/>
        <end position="90"/>
    </location>
</feature>